<comment type="caution">
    <text evidence="1">The sequence shown here is derived from an EMBL/GenBank/DDBJ whole genome shotgun (WGS) entry which is preliminary data.</text>
</comment>
<name>A0A9P9D0B6_9PLEO</name>
<accession>A0A9P9D0B6</accession>
<proteinExistence type="predicted"/>
<protein>
    <submittedName>
        <fullName evidence="1">Uncharacterized protein</fullName>
    </submittedName>
</protein>
<dbReference type="EMBL" id="JAGMWT010000028">
    <property type="protein sequence ID" value="KAH7110368.1"/>
    <property type="molecule type" value="Genomic_DNA"/>
</dbReference>
<dbReference type="OrthoDB" id="9991317at2759"/>
<evidence type="ECO:0000313" key="2">
    <source>
        <dbReference type="Proteomes" id="UP000700596"/>
    </source>
</evidence>
<keyword evidence="2" id="KW-1185">Reference proteome</keyword>
<dbReference type="Proteomes" id="UP000700596">
    <property type="component" value="Unassembled WGS sequence"/>
</dbReference>
<dbReference type="AlphaFoldDB" id="A0A9P9D0B6"/>
<reference evidence="1" key="1">
    <citation type="journal article" date="2021" name="Nat. Commun.">
        <title>Genetic determinants of endophytism in the Arabidopsis root mycobiome.</title>
        <authorList>
            <person name="Mesny F."/>
            <person name="Miyauchi S."/>
            <person name="Thiergart T."/>
            <person name="Pickel B."/>
            <person name="Atanasova L."/>
            <person name="Karlsson M."/>
            <person name="Huettel B."/>
            <person name="Barry K.W."/>
            <person name="Haridas S."/>
            <person name="Chen C."/>
            <person name="Bauer D."/>
            <person name="Andreopoulos W."/>
            <person name="Pangilinan J."/>
            <person name="LaButti K."/>
            <person name="Riley R."/>
            <person name="Lipzen A."/>
            <person name="Clum A."/>
            <person name="Drula E."/>
            <person name="Henrissat B."/>
            <person name="Kohler A."/>
            <person name="Grigoriev I.V."/>
            <person name="Martin F.M."/>
            <person name="Hacquard S."/>
        </authorList>
    </citation>
    <scope>NUCLEOTIDE SEQUENCE</scope>
    <source>
        <strain evidence="1">MPI-CAGE-CH-0243</strain>
    </source>
</reference>
<organism evidence="1 2">
    <name type="scientific">Dendryphion nanum</name>
    <dbReference type="NCBI Taxonomy" id="256645"/>
    <lineage>
        <taxon>Eukaryota</taxon>
        <taxon>Fungi</taxon>
        <taxon>Dikarya</taxon>
        <taxon>Ascomycota</taxon>
        <taxon>Pezizomycotina</taxon>
        <taxon>Dothideomycetes</taxon>
        <taxon>Pleosporomycetidae</taxon>
        <taxon>Pleosporales</taxon>
        <taxon>Torulaceae</taxon>
        <taxon>Dendryphion</taxon>
    </lineage>
</organism>
<evidence type="ECO:0000313" key="1">
    <source>
        <dbReference type="EMBL" id="KAH7110368.1"/>
    </source>
</evidence>
<gene>
    <name evidence="1" type="ORF">B0J11DRAFT_512585</name>
</gene>
<sequence length="159" mass="17812">MDETGLIDGLNRAVDMIYMALDATPKEYSDRAMYLDILGIMFCKRFDRTGSMENLNRTVSCYDEGWACCNPPPSGRVSSVPPLFSPRKNDLVCVEEIGRLCDAKLTGTARYWTTRRMECDGALLPVTEFVSVDVFEALDEKDLANVTTVDQSSTLEQNM</sequence>